<organism evidence="1">
    <name type="scientific">Serratia fonticola</name>
    <dbReference type="NCBI Taxonomy" id="47917"/>
    <lineage>
        <taxon>Bacteria</taxon>
        <taxon>Pseudomonadati</taxon>
        <taxon>Pseudomonadota</taxon>
        <taxon>Gammaproteobacteria</taxon>
        <taxon>Enterobacterales</taxon>
        <taxon>Yersiniaceae</taxon>
        <taxon>Serratia</taxon>
    </lineage>
</organism>
<name>A0A4U9WK81_SERFO</name>
<evidence type="ECO:0000313" key="1">
    <source>
        <dbReference type="EMBL" id="VTR59791.1"/>
    </source>
</evidence>
<reference evidence="1" key="1">
    <citation type="submission" date="2019-05" db="EMBL/GenBank/DDBJ databases">
        <authorList>
            <consortium name="Pathogen Informatics"/>
        </authorList>
    </citation>
    <scope>NUCLEOTIDE SEQUENCE [LARGE SCALE GENOMIC DNA]</scope>
    <source>
        <strain evidence="1">NCTC12965</strain>
    </source>
</reference>
<protein>
    <submittedName>
        <fullName evidence="1">Uncharacterized protein</fullName>
    </submittedName>
</protein>
<accession>A0A4U9WK81</accession>
<dbReference type="AlphaFoldDB" id="A0A4U9WK81"/>
<sequence length="40" mass="4778">MMLRSGDDGDEIEDYSQHLAYRMVKRFFPIWPKLRATLSC</sequence>
<gene>
    <name evidence="1" type="ORF">NCTC12965_08257</name>
</gene>
<dbReference type="EMBL" id="CABEEZ010000163">
    <property type="protein sequence ID" value="VTR59791.1"/>
    <property type="molecule type" value="Genomic_DNA"/>
</dbReference>
<proteinExistence type="predicted"/>